<feature type="region of interest" description="Disordered" evidence="1">
    <location>
        <begin position="53"/>
        <end position="84"/>
    </location>
</feature>
<gene>
    <name evidence="2" type="ORF">CDAR_584271</name>
</gene>
<keyword evidence="3" id="KW-1185">Reference proteome</keyword>
<comment type="caution">
    <text evidence="2">The sequence shown here is derived from an EMBL/GenBank/DDBJ whole genome shotgun (WGS) entry which is preliminary data.</text>
</comment>
<proteinExistence type="predicted"/>
<sequence>MPKHDGPYAILTQRSPASYESANLDSLESPIGTYHVSALKPFTYEETTPIAPLRKRGKSKKSDVVSNTSRNLETEEEVATLGFP</sequence>
<evidence type="ECO:0000256" key="1">
    <source>
        <dbReference type="SAM" id="MobiDB-lite"/>
    </source>
</evidence>
<dbReference type="EMBL" id="BPLQ01013612">
    <property type="protein sequence ID" value="GIY73482.1"/>
    <property type="molecule type" value="Genomic_DNA"/>
</dbReference>
<protein>
    <submittedName>
        <fullName evidence="2">Uncharacterized protein</fullName>
    </submittedName>
</protein>
<accession>A0AAV4VT91</accession>
<reference evidence="2 3" key="1">
    <citation type="submission" date="2021-06" db="EMBL/GenBank/DDBJ databases">
        <title>Caerostris darwini draft genome.</title>
        <authorList>
            <person name="Kono N."/>
            <person name="Arakawa K."/>
        </authorList>
    </citation>
    <scope>NUCLEOTIDE SEQUENCE [LARGE SCALE GENOMIC DNA]</scope>
</reference>
<dbReference type="Proteomes" id="UP001054837">
    <property type="component" value="Unassembled WGS sequence"/>
</dbReference>
<evidence type="ECO:0000313" key="2">
    <source>
        <dbReference type="EMBL" id="GIY73482.1"/>
    </source>
</evidence>
<name>A0AAV4VT91_9ARAC</name>
<evidence type="ECO:0000313" key="3">
    <source>
        <dbReference type="Proteomes" id="UP001054837"/>
    </source>
</evidence>
<dbReference type="AlphaFoldDB" id="A0AAV4VT91"/>
<organism evidence="2 3">
    <name type="scientific">Caerostris darwini</name>
    <dbReference type="NCBI Taxonomy" id="1538125"/>
    <lineage>
        <taxon>Eukaryota</taxon>
        <taxon>Metazoa</taxon>
        <taxon>Ecdysozoa</taxon>
        <taxon>Arthropoda</taxon>
        <taxon>Chelicerata</taxon>
        <taxon>Arachnida</taxon>
        <taxon>Araneae</taxon>
        <taxon>Araneomorphae</taxon>
        <taxon>Entelegynae</taxon>
        <taxon>Araneoidea</taxon>
        <taxon>Araneidae</taxon>
        <taxon>Caerostris</taxon>
    </lineage>
</organism>